<dbReference type="GO" id="GO:0051301">
    <property type="term" value="P:cell division"/>
    <property type="evidence" value="ECO:0007669"/>
    <property type="project" value="UniProtKB-KW"/>
</dbReference>
<dbReference type="GO" id="GO:0008360">
    <property type="term" value="P:regulation of cell shape"/>
    <property type="evidence" value="ECO:0007669"/>
    <property type="project" value="UniProtKB-KW"/>
</dbReference>
<dbReference type="Gene3D" id="3.40.1190.10">
    <property type="entry name" value="Mur-like, catalytic domain"/>
    <property type="match status" value="1"/>
</dbReference>
<dbReference type="SUPFAM" id="SSF51984">
    <property type="entry name" value="MurCD N-terminal domain"/>
    <property type="match status" value="1"/>
</dbReference>
<dbReference type="Pfam" id="PF01225">
    <property type="entry name" value="Mur_ligase"/>
    <property type="match status" value="1"/>
</dbReference>
<evidence type="ECO:0000256" key="6">
    <source>
        <dbReference type="ARBA" id="ARBA00022618"/>
    </source>
</evidence>
<keyword evidence="10" id="KW-0573">Peptidoglycan synthesis</keyword>
<dbReference type="PANTHER" id="PTHR43445">
    <property type="entry name" value="UDP-N-ACETYLMURAMATE--L-ALANINE LIGASE-RELATED"/>
    <property type="match status" value="1"/>
</dbReference>
<evidence type="ECO:0000256" key="9">
    <source>
        <dbReference type="ARBA" id="ARBA00022960"/>
    </source>
</evidence>
<gene>
    <name evidence="18" type="primary">murC</name>
    <name evidence="18" type="ORF">COT25_02410</name>
</gene>
<evidence type="ECO:0000256" key="5">
    <source>
        <dbReference type="ARBA" id="ARBA00022598"/>
    </source>
</evidence>
<name>A0A2H0YSU1_9BACT</name>
<dbReference type="Gene3D" id="3.90.190.20">
    <property type="entry name" value="Mur ligase, C-terminal domain"/>
    <property type="match status" value="1"/>
</dbReference>
<dbReference type="InterPro" id="IPR000713">
    <property type="entry name" value="Mur_ligase_N"/>
</dbReference>
<evidence type="ECO:0000256" key="13">
    <source>
        <dbReference type="ARBA" id="ARBA00047833"/>
    </source>
</evidence>
<proteinExistence type="predicted"/>
<keyword evidence="9" id="KW-0133">Cell shape</keyword>
<dbReference type="SUPFAM" id="SSF53244">
    <property type="entry name" value="MurD-like peptide ligases, peptide-binding domain"/>
    <property type="match status" value="1"/>
</dbReference>
<dbReference type="InterPro" id="IPR036565">
    <property type="entry name" value="Mur-like_cat_sf"/>
</dbReference>
<keyword evidence="4" id="KW-0963">Cytoplasm</keyword>
<feature type="domain" description="Mur ligase N-terminal catalytic" evidence="15">
    <location>
        <begin position="1"/>
        <end position="72"/>
    </location>
</feature>
<evidence type="ECO:0000259" key="17">
    <source>
        <dbReference type="Pfam" id="PF08245"/>
    </source>
</evidence>
<reference evidence="19" key="1">
    <citation type="submission" date="2017-09" db="EMBL/GenBank/DDBJ databases">
        <title>Depth-based differentiation of microbial function through sediment-hosted aquifers and enrichment of novel symbionts in the deep terrestrial subsurface.</title>
        <authorList>
            <person name="Probst A.J."/>
            <person name="Ladd B."/>
            <person name="Jarett J.K."/>
            <person name="Geller-Mcgrath D.E."/>
            <person name="Sieber C.M.K."/>
            <person name="Emerson J.B."/>
            <person name="Anantharaman K."/>
            <person name="Thomas B.C."/>
            <person name="Malmstrom R."/>
            <person name="Stieglmeier M."/>
            <person name="Klingl A."/>
            <person name="Woyke T."/>
            <person name="Ryan C.M."/>
            <person name="Banfield J.F."/>
        </authorList>
    </citation>
    <scope>NUCLEOTIDE SEQUENCE [LARGE SCALE GENOMIC DNA]</scope>
</reference>
<accession>A0A2H0YSU1</accession>
<comment type="caution">
    <text evidence="18">The sequence shown here is derived from an EMBL/GenBank/DDBJ whole genome shotgun (WGS) entry which is preliminary data.</text>
</comment>
<evidence type="ECO:0000259" key="15">
    <source>
        <dbReference type="Pfam" id="PF01225"/>
    </source>
</evidence>
<dbReference type="InterPro" id="IPR013221">
    <property type="entry name" value="Mur_ligase_cen"/>
</dbReference>
<organism evidence="18 19">
    <name type="scientific">Candidatus Kerfeldbacteria bacterium CG08_land_8_20_14_0_20_42_7</name>
    <dbReference type="NCBI Taxonomy" id="2014245"/>
    <lineage>
        <taxon>Bacteria</taxon>
        <taxon>Candidatus Kerfeldiibacteriota</taxon>
    </lineage>
</organism>
<dbReference type="AlphaFoldDB" id="A0A2H0YSU1"/>
<dbReference type="Proteomes" id="UP000228711">
    <property type="component" value="Unassembled WGS sequence"/>
</dbReference>
<evidence type="ECO:0000256" key="4">
    <source>
        <dbReference type="ARBA" id="ARBA00022490"/>
    </source>
</evidence>
<keyword evidence="6" id="KW-0132">Cell division</keyword>
<comment type="subcellular location">
    <subcellularLocation>
        <location evidence="1">Cytoplasm</location>
    </subcellularLocation>
</comment>
<dbReference type="InterPro" id="IPR004101">
    <property type="entry name" value="Mur_ligase_C"/>
</dbReference>
<dbReference type="GO" id="GO:0005524">
    <property type="term" value="F:ATP binding"/>
    <property type="evidence" value="ECO:0007669"/>
    <property type="project" value="UniProtKB-KW"/>
</dbReference>
<keyword evidence="11" id="KW-0131">Cell cycle</keyword>
<dbReference type="InterPro" id="IPR050061">
    <property type="entry name" value="MurCDEF_pg_biosynth"/>
</dbReference>
<evidence type="ECO:0000256" key="7">
    <source>
        <dbReference type="ARBA" id="ARBA00022741"/>
    </source>
</evidence>
<keyword evidence="7" id="KW-0547">Nucleotide-binding</keyword>
<dbReference type="GO" id="GO:0008763">
    <property type="term" value="F:UDP-N-acetylmuramate-L-alanine ligase activity"/>
    <property type="evidence" value="ECO:0007669"/>
    <property type="project" value="UniProtKB-UniRule"/>
</dbReference>
<evidence type="ECO:0000256" key="1">
    <source>
        <dbReference type="ARBA" id="ARBA00004496"/>
    </source>
</evidence>
<dbReference type="PANTHER" id="PTHR43445:SF3">
    <property type="entry name" value="UDP-N-ACETYLMURAMATE--L-ALANINE LIGASE"/>
    <property type="match status" value="1"/>
</dbReference>
<dbReference type="InterPro" id="IPR005758">
    <property type="entry name" value="UDP-N-AcMur_Ala_ligase_MurC"/>
</dbReference>
<evidence type="ECO:0000313" key="19">
    <source>
        <dbReference type="Proteomes" id="UP000228711"/>
    </source>
</evidence>
<dbReference type="EC" id="6.3.2.8" evidence="3 14"/>
<dbReference type="GO" id="GO:0009252">
    <property type="term" value="P:peptidoglycan biosynthetic process"/>
    <property type="evidence" value="ECO:0007669"/>
    <property type="project" value="UniProtKB-UniRule"/>
</dbReference>
<dbReference type="SUPFAM" id="SSF53623">
    <property type="entry name" value="MurD-like peptide ligases, catalytic domain"/>
    <property type="match status" value="1"/>
</dbReference>
<evidence type="ECO:0000256" key="11">
    <source>
        <dbReference type="ARBA" id="ARBA00023306"/>
    </source>
</evidence>
<feature type="non-terminal residue" evidence="18">
    <location>
        <position position="1"/>
    </location>
</feature>
<evidence type="ECO:0000256" key="14">
    <source>
        <dbReference type="NCBIfam" id="TIGR01082"/>
    </source>
</evidence>
<evidence type="ECO:0000256" key="2">
    <source>
        <dbReference type="ARBA" id="ARBA00004752"/>
    </source>
</evidence>
<protein>
    <recommendedName>
        <fullName evidence="3 14">UDP-N-acetylmuramate--L-alanine ligase</fullName>
        <ecNumber evidence="3 14">6.3.2.8</ecNumber>
    </recommendedName>
</protein>
<evidence type="ECO:0000256" key="3">
    <source>
        <dbReference type="ARBA" id="ARBA00012211"/>
    </source>
</evidence>
<dbReference type="GO" id="GO:0005737">
    <property type="term" value="C:cytoplasm"/>
    <property type="evidence" value="ECO:0007669"/>
    <property type="project" value="UniProtKB-SubCell"/>
</dbReference>
<keyword evidence="8" id="KW-0067">ATP-binding</keyword>
<evidence type="ECO:0000256" key="12">
    <source>
        <dbReference type="ARBA" id="ARBA00023316"/>
    </source>
</evidence>
<feature type="domain" description="Mur ligase central" evidence="17">
    <location>
        <begin position="79"/>
        <end position="257"/>
    </location>
</feature>
<dbReference type="Pfam" id="PF08245">
    <property type="entry name" value="Mur_ligase_M"/>
    <property type="match status" value="1"/>
</dbReference>
<evidence type="ECO:0000259" key="16">
    <source>
        <dbReference type="Pfam" id="PF02875"/>
    </source>
</evidence>
<dbReference type="UniPathway" id="UPA00219"/>
<dbReference type="EMBL" id="PEXV01000083">
    <property type="protein sequence ID" value="PIS41565.1"/>
    <property type="molecule type" value="Genomic_DNA"/>
</dbReference>
<keyword evidence="5 18" id="KW-0436">Ligase</keyword>
<feature type="domain" description="Mur ligase C-terminal" evidence="16">
    <location>
        <begin position="279"/>
        <end position="409"/>
    </location>
</feature>
<dbReference type="GO" id="GO:0071555">
    <property type="term" value="P:cell wall organization"/>
    <property type="evidence" value="ECO:0007669"/>
    <property type="project" value="UniProtKB-KW"/>
</dbReference>
<evidence type="ECO:0000313" key="18">
    <source>
        <dbReference type="EMBL" id="PIS41565.1"/>
    </source>
</evidence>
<comment type="catalytic activity">
    <reaction evidence="13">
        <text>UDP-N-acetyl-alpha-D-muramate + L-alanine + ATP = UDP-N-acetyl-alpha-D-muramoyl-L-alanine + ADP + phosphate + H(+)</text>
        <dbReference type="Rhea" id="RHEA:23372"/>
        <dbReference type="ChEBI" id="CHEBI:15378"/>
        <dbReference type="ChEBI" id="CHEBI:30616"/>
        <dbReference type="ChEBI" id="CHEBI:43474"/>
        <dbReference type="ChEBI" id="CHEBI:57972"/>
        <dbReference type="ChEBI" id="CHEBI:70757"/>
        <dbReference type="ChEBI" id="CHEBI:83898"/>
        <dbReference type="ChEBI" id="CHEBI:456216"/>
        <dbReference type="EC" id="6.3.2.8"/>
    </reaction>
</comment>
<comment type="pathway">
    <text evidence="2">Cell wall biogenesis; peptidoglycan biosynthesis.</text>
</comment>
<sequence>GSDVAYSDVTKSFKKQEVKIAIGPHRAINVPKNTQVVVFSPAVLESNPERKAARKRGIVEVSYPEMIGHLMVDKFGITVSGTHGKTTTTALLGHVLVKTKQDPTVIVGSFVKDFGERNERLGKSKLMVVEGDEYKASFLNYKPKIIVLTTIDEDHLDYYRDIKHIKAVFQEYLLRLPPDGIVIANADDQNIKDVLKAVASLKVVTYGIRAEYNFSSISFGKTSSSCVIRHHEEFERLEIPLLGMHNIYNTAAVFACARTLGIPSKEIAKAIKSFKGVWRRFDIRGTKKGVTIIDDYAHHPTEIRALINALKQSYAGRRIVFVYQPHQEDRFIKLFNKFIEAFDGVDLLYLAEIYAVEGRDGKHDSSKRLLVPLRAKKIKAFYYPTFASLKKELLSEVKKNDVMVFVGAGDITKLRSEFEKSIQ</sequence>
<keyword evidence="12" id="KW-0961">Cell wall biogenesis/degradation</keyword>
<dbReference type="Pfam" id="PF02875">
    <property type="entry name" value="Mur_ligase_C"/>
    <property type="match status" value="1"/>
</dbReference>
<dbReference type="InterPro" id="IPR036615">
    <property type="entry name" value="Mur_ligase_C_dom_sf"/>
</dbReference>
<evidence type="ECO:0000256" key="8">
    <source>
        <dbReference type="ARBA" id="ARBA00022840"/>
    </source>
</evidence>
<evidence type="ECO:0000256" key="10">
    <source>
        <dbReference type="ARBA" id="ARBA00022984"/>
    </source>
</evidence>
<dbReference type="NCBIfam" id="TIGR01082">
    <property type="entry name" value="murC"/>
    <property type="match status" value="1"/>
</dbReference>
<dbReference type="Gene3D" id="3.40.50.720">
    <property type="entry name" value="NAD(P)-binding Rossmann-like Domain"/>
    <property type="match status" value="1"/>
</dbReference>